<keyword evidence="1" id="KW-0732">Signal</keyword>
<proteinExistence type="predicted"/>
<dbReference type="Pfam" id="PF07833">
    <property type="entry name" value="Cu_amine_oxidN1"/>
    <property type="match status" value="1"/>
</dbReference>
<name>A0ABX0IX82_9BACL</name>
<dbReference type="InterPro" id="IPR012854">
    <property type="entry name" value="Cu_amine_oxidase-like_N"/>
</dbReference>
<feature type="chain" id="PRO_5047307780" evidence="1">
    <location>
        <begin position="25"/>
        <end position="493"/>
    </location>
</feature>
<dbReference type="SUPFAM" id="SSF55383">
    <property type="entry name" value="Copper amine oxidase, domain N"/>
    <property type="match status" value="1"/>
</dbReference>
<feature type="domain" description="Copper amine oxidase-like N-terminal" evidence="2">
    <location>
        <begin position="393"/>
        <end position="490"/>
    </location>
</feature>
<dbReference type="Proteomes" id="UP001165962">
    <property type="component" value="Unassembled WGS sequence"/>
</dbReference>
<evidence type="ECO:0000256" key="1">
    <source>
        <dbReference type="SAM" id="SignalP"/>
    </source>
</evidence>
<keyword evidence="4" id="KW-1185">Reference proteome</keyword>
<reference evidence="3" key="1">
    <citation type="submission" date="2020-03" db="EMBL/GenBank/DDBJ databases">
        <title>Draft sequencing of Paenibacilllus sp. S3N08.</title>
        <authorList>
            <person name="Kim D.-U."/>
        </authorList>
    </citation>
    <scope>NUCLEOTIDE SEQUENCE</scope>
    <source>
        <strain evidence="3">S3N08</strain>
    </source>
</reference>
<feature type="signal peptide" evidence="1">
    <location>
        <begin position="1"/>
        <end position="24"/>
    </location>
</feature>
<dbReference type="EMBL" id="JAAOIW010000001">
    <property type="protein sequence ID" value="NHN28535.1"/>
    <property type="molecule type" value="Genomic_DNA"/>
</dbReference>
<protein>
    <submittedName>
        <fullName evidence="3">Copper amine oxidase N-terminal domain-containing protein</fullName>
    </submittedName>
</protein>
<organism evidence="3 4">
    <name type="scientific">Paenibacillus agricola</name>
    <dbReference type="NCBI Taxonomy" id="2716264"/>
    <lineage>
        <taxon>Bacteria</taxon>
        <taxon>Bacillati</taxon>
        <taxon>Bacillota</taxon>
        <taxon>Bacilli</taxon>
        <taxon>Bacillales</taxon>
        <taxon>Paenibacillaceae</taxon>
        <taxon>Paenibacillus</taxon>
    </lineage>
</organism>
<dbReference type="InterPro" id="IPR036582">
    <property type="entry name" value="Mao_N_sf"/>
</dbReference>
<evidence type="ECO:0000313" key="3">
    <source>
        <dbReference type="EMBL" id="NHN28535.1"/>
    </source>
</evidence>
<dbReference type="RefSeq" id="WP_166145205.1">
    <property type="nucleotide sequence ID" value="NZ_JAAOIW010000001.1"/>
</dbReference>
<evidence type="ECO:0000259" key="2">
    <source>
        <dbReference type="Pfam" id="PF07833"/>
    </source>
</evidence>
<comment type="caution">
    <text evidence="3">The sequence shown here is derived from an EMBL/GenBank/DDBJ whole genome shotgun (WGS) entry which is preliminary data.</text>
</comment>
<evidence type="ECO:0000313" key="4">
    <source>
        <dbReference type="Proteomes" id="UP001165962"/>
    </source>
</evidence>
<gene>
    <name evidence="3" type="ORF">G9U52_01660</name>
</gene>
<sequence>MRIRLTAYSLLLTMCIIFSGAAYAQESSESVTYTSPEGIQFISYSEVWNEPKLKELYAALLQCEHGEELSVLKKVILYSEKSIGKSGSRVGSYNVETQTIKLYEVESTPVIRTLIHEYGHHFTYYWLQKKEGTYPGQLTESSSWAKIRQLDGFPIRWSGSLLPYVHRWDPGEIMAEDYVLLFGVGVEPMPSRVPNIVNLLRHENEYIPSAESIPALRQYWEKLAGFPSKESIKLPLLQQWSATKDGEPGTNRLVFSSSATRDDQLIQYGIQVSGYNLKDGLPMNWTTAVNATGKSPVEVKLDLRSLQEQQPFVDGSIQIWALDPASKQLIYTPFYMNWFSFERISKSLRAIPPPFMSKALTETMDKEGMQSWPLLLVMMNGMPLAPMQRFEDKEKNVYVPLSLFNEITGVASKEHKILDNDEGRRIKIKYKQYTVQLQMDEQLATVNGTQIKLSQRIRRMGTEPMVAVDDLKALFGATLKWDEAGNSLSIEAL</sequence>
<accession>A0ABX0IX82</accession>